<evidence type="ECO:0000256" key="1">
    <source>
        <dbReference type="SAM" id="Phobius"/>
    </source>
</evidence>
<dbReference type="VEuPathDB" id="VectorBase:AFAF010895"/>
<keyword evidence="1" id="KW-0472">Membrane</keyword>
<evidence type="ECO:0000313" key="3">
    <source>
        <dbReference type="Proteomes" id="UP000075886"/>
    </source>
</evidence>
<reference evidence="2" key="2">
    <citation type="submission" date="2020-05" db="UniProtKB">
        <authorList>
            <consortium name="EnsemblMetazoa"/>
        </authorList>
    </citation>
    <scope>IDENTIFICATION</scope>
    <source>
        <strain evidence="2">FAR1</strain>
    </source>
</reference>
<keyword evidence="3" id="KW-1185">Reference proteome</keyword>
<dbReference type="EMBL" id="AXCN02000424">
    <property type="status" value="NOT_ANNOTATED_CDS"/>
    <property type="molecule type" value="Genomic_DNA"/>
</dbReference>
<sequence>MIELRNLDPLTDTTHKFVTGAVKRHPIRYAPHCYYVPMDYETPIGTSGSRCLPIKVAHSAALNKSLEGFTFPVGKHNRDHTSCICDETMRRLSSVRMQILLLLLLLLLLVVLAAATRAEWH</sequence>
<evidence type="ECO:0000313" key="2">
    <source>
        <dbReference type="EnsemblMetazoa" id="AFAF010895-PA"/>
    </source>
</evidence>
<reference evidence="3" key="1">
    <citation type="submission" date="2014-01" db="EMBL/GenBank/DDBJ databases">
        <title>The Genome Sequence of Anopheles farauti FAR1 (V2).</title>
        <authorList>
            <consortium name="The Broad Institute Genomics Platform"/>
            <person name="Neafsey D.E."/>
            <person name="Besansky N."/>
            <person name="Howell P."/>
            <person name="Walton C."/>
            <person name="Young S.K."/>
            <person name="Zeng Q."/>
            <person name="Gargeya S."/>
            <person name="Fitzgerald M."/>
            <person name="Haas B."/>
            <person name="Abouelleil A."/>
            <person name="Allen A.W."/>
            <person name="Alvarado L."/>
            <person name="Arachchi H.M."/>
            <person name="Berlin A.M."/>
            <person name="Chapman S.B."/>
            <person name="Gainer-Dewar J."/>
            <person name="Goldberg J."/>
            <person name="Griggs A."/>
            <person name="Gujja S."/>
            <person name="Hansen M."/>
            <person name="Howarth C."/>
            <person name="Imamovic A."/>
            <person name="Ireland A."/>
            <person name="Larimer J."/>
            <person name="McCowan C."/>
            <person name="Murphy C."/>
            <person name="Pearson M."/>
            <person name="Poon T.W."/>
            <person name="Priest M."/>
            <person name="Roberts A."/>
            <person name="Saif S."/>
            <person name="Shea T."/>
            <person name="Sisk P."/>
            <person name="Sykes S."/>
            <person name="Wortman J."/>
            <person name="Nusbaum C."/>
            <person name="Birren B."/>
        </authorList>
    </citation>
    <scope>NUCLEOTIDE SEQUENCE [LARGE SCALE GENOMIC DNA]</scope>
    <source>
        <strain evidence="3">FAR1</strain>
    </source>
</reference>
<organism evidence="2 3">
    <name type="scientific">Anopheles farauti</name>
    <dbReference type="NCBI Taxonomy" id="69004"/>
    <lineage>
        <taxon>Eukaryota</taxon>
        <taxon>Metazoa</taxon>
        <taxon>Ecdysozoa</taxon>
        <taxon>Arthropoda</taxon>
        <taxon>Hexapoda</taxon>
        <taxon>Insecta</taxon>
        <taxon>Pterygota</taxon>
        <taxon>Neoptera</taxon>
        <taxon>Endopterygota</taxon>
        <taxon>Diptera</taxon>
        <taxon>Nematocera</taxon>
        <taxon>Culicoidea</taxon>
        <taxon>Culicidae</taxon>
        <taxon>Anophelinae</taxon>
        <taxon>Anopheles</taxon>
    </lineage>
</organism>
<keyword evidence="1" id="KW-0812">Transmembrane</keyword>
<dbReference type="EnsemblMetazoa" id="AFAF010895-RA">
    <property type="protein sequence ID" value="AFAF010895-PA"/>
    <property type="gene ID" value="AFAF010895"/>
</dbReference>
<accession>A0A182QIJ3</accession>
<dbReference type="AlphaFoldDB" id="A0A182QIJ3"/>
<name>A0A182QIJ3_9DIPT</name>
<keyword evidence="1" id="KW-1133">Transmembrane helix</keyword>
<dbReference type="Proteomes" id="UP000075886">
    <property type="component" value="Unassembled WGS sequence"/>
</dbReference>
<feature type="transmembrane region" description="Helical" evidence="1">
    <location>
        <begin position="99"/>
        <end position="118"/>
    </location>
</feature>
<protein>
    <submittedName>
        <fullName evidence="2">Uncharacterized protein</fullName>
    </submittedName>
</protein>
<proteinExistence type="predicted"/>